<reference evidence="6" key="1">
    <citation type="submission" date="2016-03" db="EMBL/GenBank/DDBJ databases">
        <title>Draft genome sequence of Rosellinia necatrix.</title>
        <authorList>
            <person name="Kanematsu S."/>
        </authorList>
    </citation>
    <scope>NUCLEOTIDE SEQUENCE [LARGE SCALE GENOMIC DNA]</scope>
    <source>
        <strain evidence="6">W97</strain>
    </source>
</reference>
<keyword evidence="7" id="KW-1185">Reference proteome</keyword>
<feature type="compositionally biased region" description="Low complexity" evidence="4">
    <location>
        <begin position="159"/>
        <end position="175"/>
    </location>
</feature>
<gene>
    <name evidence="6" type="ORF">SAMD00023353_4700440</name>
</gene>
<dbReference type="PANTHER" id="PTHR47429:SF9">
    <property type="entry name" value="PAS DOMAIN-CONTAINING PROTEIN"/>
    <property type="match status" value="1"/>
</dbReference>
<keyword evidence="3" id="KW-0157">Chromophore</keyword>
<dbReference type="GO" id="GO:0005634">
    <property type="term" value="C:nucleus"/>
    <property type="evidence" value="ECO:0007669"/>
    <property type="project" value="TreeGrafter"/>
</dbReference>
<organism evidence="6">
    <name type="scientific">Rosellinia necatrix</name>
    <name type="common">White root-rot fungus</name>
    <dbReference type="NCBI Taxonomy" id="77044"/>
    <lineage>
        <taxon>Eukaryota</taxon>
        <taxon>Fungi</taxon>
        <taxon>Dikarya</taxon>
        <taxon>Ascomycota</taxon>
        <taxon>Pezizomycotina</taxon>
        <taxon>Sordariomycetes</taxon>
        <taxon>Xylariomycetidae</taxon>
        <taxon>Xylariales</taxon>
        <taxon>Xylariaceae</taxon>
        <taxon>Rosellinia</taxon>
    </lineage>
</organism>
<feature type="region of interest" description="Disordered" evidence="4">
    <location>
        <begin position="158"/>
        <end position="192"/>
    </location>
</feature>
<evidence type="ECO:0000313" key="6">
    <source>
        <dbReference type="EMBL" id="GAP90787.2"/>
    </source>
</evidence>
<feature type="region of interest" description="Disordered" evidence="4">
    <location>
        <begin position="385"/>
        <end position="434"/>
    </location>
</feature>
<evidence type="ECO:0000256" key="1">
    <source>
        <dbReference type="ARBA" id="ARBA00022630"/>
    </source>
</evidence>
<feature type="region of interest" description="Disordered" evidence="4">
    <location>
        <begin position="118"/>
        <end position="138"/>
    </location>
</feature>
<dbReference type="PANTHER" id="PTHR47429">
    <property type="entry name" value="PROTEIN TWIN LOV 1"/>
    <property type="match status" value="1"/>
</dbReference>
<dbReference type="InterPro" id="IPR035965">
    <property type="entry name" value="PAS-like_dom_sf"/>
</dbReference>
<evidence type="ECO:0000256" key="2">
    <source>
        <dbReference type="ARBA" id="ARBA00022643"/>
    </source>
</evidence>
<dbReference type="InterPro" id="IPR000014">
    <property type="entry name" value="PAS"/>
</dbReference>
<keyword evidence="2" id="KW-0288">FMN</keyword>
<evidence type="ECO:0000259" key="5">
    <source>
        <dbReference type="Pfam" id="PF13426"/>
    </source>
</evidence>
<dbReference type="STRING" id="77044.A0A1W2TQQ7"/>
<dbReference type="Pfam" id="PF13426">
    <property type="entry name" value="PAS_9"/>
    <property type="match status" value="1"/>
</dbReference>
<dbReference type="OrthoDB" id="447251at2759"/>
<evidence type="ECO:0000256" key="3">
    <source>
        <dbReference type="ARBA" id="ARBA00022991"/>
    </source>
</evidence>
<dbReference type="Proteomes" id="UP000054516">
    <property type="component" value="Unassembled WGS sequence"/>
</dbReference>
<dbReference type="AlphaFoldDB" id="A0A1W2TQQ7"/>
<evidence type="ECO:0000313" key="7">
    <source>
        <dbReference type="Proteomes" id="UP000054516"/>
    </source>
</evidence>
<dbReference type="Gene3D" id="3.30.450.20">
    <property type="entry name" value="PAS domain"/>
    <property type="match status" value="1"/>
</dbReference>
<keyword evidence="1" id="KW-0285">Flavoprotein</keyword>
<name>A0A1W2TQQ7_ROSNE</name>
<evidence type="ECO:0000256" key="4">
    <source>
        <dbReference type="SAM" id="MobiDB-lite"/>
    </source>
</evidence>
<feature type="compositionally biased region" description="Basic and acidic residues" evidence="4">
    <location>
        <begin position="126"/>
        <end position="138"/>
    </location>
</feature>
<sequence length="434" mass="46259">MPNQHANDSPEFHRATQYGRRFAFGRNCRFLQGPKTNQHSIHRLREMLVMGKEHCEPLLNYRRDGSVFMNLLMITPLYDNRGKVRYHLGAQVDVSGLLKECAGLASLAELVAQRQHQASQASSANDSHDDDTKETRTSRDALSDLAEMFSLGELKMVQAPSGGAKPNSSSKSSTSPRPPPSPTRGESAPAVTATVTAAEEALTDNSISSSMAQLTSNSSLAAPNHRARGILDHYLLVRPAPSLRILFASPSLRVPGILQSPLLARIGGPPCVRDAVARALRDGDGVTAKVRWLARPAGSSASSTSHPNPNNPNPNPNLNPNAGTGAGVTVHGRNRWIHATPLLGVDGTVGVWMVILIDDEEKRRGLGAPPVEACNLERRRPFDVQIGADRLSQGNKSASEAGDEDRPAEADGAAAGRDDVGGPEIGAAHTRGAV</sequence>
<feature type="domain" description="PAS" evidence="5">
    <location>
        <begin position="11"/>
        <end position="95"/>
    </location>
</feature>
<dbReference type="EMBL" id="DF977492">
    <property type="protein sequence ID" value="GAP90787.2"/>
    <property type="molecule type" value="Genomic_DNA"/>
</dbReference>
<dbReference type="SUPFAM" id="SSF55785">
    <property type="entry name" value="PYP-like sensor domain (PAS domain)"/>
    <property type="match status" value="1"/>
</dbReference>
<feature type="region of interest" description="Disordered" evidence="4">
    <location>
        <begin position="295"/>
        <end position="327"/>
    </location>
</feature>
<accession>A0A1W2TQQ7</accession>
<proteinExistence type="predicted"/>
<protein>
    <submittedName>
        <fullName evidence="6">Putative nonphototropic hypocotyl protein 1</fullName>
    </submittedName>
</protein>